<keyword evidence="3" id="KW-1185">Reference proteome</keyword>
<gene>
    <name evidence="2" type="ORF">BG20_I2523</name>
</gene>
<reference evidence="2 3" key="1">
    <citation type="journal article" date="2012" name="J. Bacteriol.">
        <title>Genome Sequence of "Candidatus Nitrosoarchaeum limnia" BG20, a Low-Salinity Ammonia-Oxidizing Archaeon from the San Francisco Bay Estuary.</title>
        <authorList>
            <person name="Mosier A.C."/>
            <person name="Allen E.E."/>
            <person name="Kim M."/>
            <person name="Ferriera S."/>
            <person name="Francis C.A."/>
        </authorList>
    </citation>
    <scope>NUCLEOTIDE SEQUENCE [LARGE SCALE GENOMIC DNA]</scope>
    <source>
        <strain evidence="2 3">BG20</strain>
    </source>
</reference>
<evidence type="ECO:0000256" key="1">
    <source>
        <dbReference type="SAM" id="Phobius"/>
    </source>
</evidence>
<accession>S2E5W0</accession>
<keyword evidence="1" id="KW-0812">Transmembrane</keyword>
<keyword evidence="1" id="KW-1133">Transmembrane helix</keyword>
<dbReference type="EMBL" id="AHJG01000100">
    <property type="protein sequence ID" value="EPA06108.1"/>
    <property type="molecule type" value="Genomic_DNA"/>
</dbReference>
<evidence type="ECO:0000313" key="3">
    <source>
        <dbReference type="Proteomes" id="UP000014065"/>
    </source>
</evidence>
<sequence>MESSADPPAVNSGSLIAEFISGDPAKNPFALFPFYIAAAIGILVGV</sequence>
<organism evidence="2 3">
    <name type="scientific">Candidatus Nitrosarchaeum limnium BG20</name>
    <dbReference type="NCBI Taxonomy" id="859192"/>
    <lineage>
        <taxon>Archaea</taxon>
        <taxon>Nitrososphaerota</taxon>
        <taxon>Nitrososphaeria</taxon>
        <taxon>Nitrosopumilales</taxon>
        <taxon>Nitrosopumilaceae</taxon>
        <taxon>Nitrosarchaeum</taxon>
    </lineage>
</organism>
<feature type="transmembrane region" description="Helical" evidence="1">
    <location>
        <begin position="29"/>
        <end position="45"/>
    </location>
</feature>
<dbReference type="AlphaFoldDB" id="S2E5W0"/>
<keyword evidence="1" id="KW-0472">Membrane</keyword>
<feature type="non-terminal residue" evidence="2">
    <location>
        <position position="46"/>
    </location>
</feature>
<comment type="caution">
    <text evidence="2">The sequence shown here is derived from an EMBL/GenBank/DDBJ whole genome shotgun (WGS) entry which is preliminary data.</text>
</comment>
<evidence type="ECO:0000313" key="2">
    <source>
        <dbReference type="EMBL" id="EPA06108.1"/>
    </source>
</evidence>
<protein>
    <submittedName>
        <fullName evidence="2">Uncharacterized protein</fullName>
    </submittedName>
</protein>
<name>S2E5W0_9ARCH</name>
<proteinExistence type="predicted"/>
<dbReference type="Proteomes" id="UP000014065">
    <property type="component" value="Unassembled WGS sequence"/>
</dbReference>